<name>A0AAW2VTP1_9LAMI</name>
<comment type="caution">
    <text evidence="1">The sequence shown here is derived from an EMBL/GenBank/DDBJ whole genome shotgun (WGS) entry which is preliminary data.</text>
</comment>
<sequence length="81" mass="9149">GTQLGWFGNSRRYASSRTAQGCRRPEGTSAIECRTFREVDWGIERDDCIIAAVYDTILITTIVRSVWDVCRNEGLGFKFGL</sequence>
<reference evidence="1" key="2">
    <citation type="journal article" date="2024" name="Plant">
        <title>Genomic evolution and insights into agronomic trait innovations of Sesamum species.</title>
        <authorList>
            <person name="Miao H."/>
            <person name="Wang L."/>
            <person name="Qu L."/>
            <person name="Liu H."/>
            <person name="Sun Y."/>
            <person name="Le M."/>
            <person name="Wang Q."/>
            <person name="Wei S."/>
            <person name="Zheng Y."/>
            <person name="Lin W."/>
            <person name="Duan Y."/>
            <person name="Cao H."/>
            <person name="Xiong S."/>
            <person name="Wang X."/>
            <person name="Wei L."/>
            <person name="Li C."/>
            <person name="Ma Q."/>
            <person name="Ju M."/>
            <person name="Zhao R."/>
            <person name="Li G."/>
            <person name="Mu C."/>
            <person name="Tian Q."/>
            <person name="Mei H."/>
            <person name="Zhang T."/>
            <person name="Gao T."/>
            <person name="Zhang H."/>
        </authorList>
    </citation>
    <scope>NUCLEOTIDE SEQUENCE</scope>
    <source>
        <strain evidence="1">KEN1</strain>
    </source>
</reference>
<gene>
    <name evidence="1" type="ORF">Slati_2643200</name>
</gene>
<dbReference type="AlphaFoldDB" id="A0AAW2VTP1"/>
<evidence type="ECO:0000313" key="1">
    <source>
        <dbReference type="EMBL" id="KAL0433089.1"/>
    </source>
</evidence>
<protein>
    <submittedName>
        <fullName evidence="1">Uncharacterized protein</fullName>
    </submittedName>
</protein>
<organism evidence="1">
    <name type="scientific">Sesamum latifolium</name>
    <dbReference type="NCBI Taxonomy" id="2727402"/>
    <lineage>
        <taxon>Eukaryota</taxon>
        <taxon>Viridiplantae</taxon>
        <taxon>Streptophyta</taxon>
        <taxon>Embryophyta</taxon>
        <taxon>Tracheophyta</taxon>
        <taxon>Spermatophyta</taxon>
        <taxon>Magnoliopsida</taxon>
        <taxon>eudicotyledons</taxon>
        <taxon>Gunneridae</taxon>
        <taxon>Pentapetalae</taxon>
        <taxon>asterids</taxon>
        <taxon>lamiids</taxon>
        <taxon>Lamiales</taxon>
        <taxon>Pedaliaceae</taxon>
        <taxon>Sesamum</taxon>
    </lineage>
</organism>
<dbReference type="EMBL" id="JACGWN010000009">
    <property type="protein sequence ID" value="KAL0433089.1"/>
    <property type="molecule type" value="Genomic_DNA"/>
</dbReference>
<proteinExistence type="predicted"/>
<feature type="non-terminal residue" evidence="1">
    <location>
        <position position="1"/>
    </location>
</feature>
<accession>A0AAW2VTP1</accession>
<reference evidence="1" key="1">
    <citation type="submission" date="2020-06" db="EMBL/GenBank/DDBJ databases">
        <authorList>
            <person name="Li T."/>
            <person name="Hu X."/>
            <person name="Zhang T."/>
            <person name="Song X."/>
            <person name="Zhang H."/>
            <person name="Dai N."/>
            <person name="Sheng W."/>
            <person name="Hou X."/>
            <person name="Wei L."/>
        </authorList>
    </citation>
    <scope>NUCLEOTIDE SEQUENCE</scope>
    <source>
        <strain evidence="1">KEN1</strain>
        <tissue evidence="1">Leaf</tissue>
    </source>
</reference>